<dbReference type="Pfam" id="PF19489">
    <property type="entry name" value="SLT_4"/>
    <property type="match status" value="1"/>
</dbReference>
<dbReference type="InterPro" id="IPR045795">
    <property type="entry name" value="SLT_4"/>
</dbReference>
<keyword evidence="4" id="KW-1185">Reference proteome</keyword>
<evidence type="ECO:0000313" key="4">
    <source>
        <dbReference type="Proteomes" id="UP001177212"/>
    </source>
</evidence>
<feature type="chain" id="PRO_5046903297" description="Transglycosylase SLT domain-containing protein" evidence="1">
    <location>
        <begin position="20"/>
        <end position="214"/>
    </location>
</feature>
<evidence type="ECO:0000313" key="3">
    <source>
        <dbReference type="EMBL" id="MDP2565805.1"/>
    </source>
</evidence>
<name>A0ABT9FGQ7_9GAMM</name>
<dbReference type="PROSITE" id="PS51257">
    <property type="entry name" value="PROKAR_LIPOPROTEIN"/>
    <property type="match status" value="1"/>
</dbReference>
<feature type="domain" description="Transglycosylase SLT" evidence="2">
    <location>
        <begin position="7"/>
        <end position="198"/>
    </location>
</feature>
<dbReference type="RefSeq" id="WP_305472542.1">
    <property type="nucleotide sequence ID" value="NZ_JAUYVT010000014.1"/>
</dbReference>
<sequence>MKNYLLSIFSFLLISGCSAVPGANLLEDRTAPTKLDNACSILYQKPAWVKDLKEANTRYGIEYSSVLAMMYQESKFVHDARPLKQSGAGLLSTPFASSAYGYSQALELTWAHYKRSEGVSGVRRDDFGDAAMFMGWYVSQSEKQLGLDKNDVYAQYLAYHEGQGGYSKKSYLKKPWLLGVAKKVKARKSLYMSQLKSCNLSSLEEPNFFVRYFM</sequence>
<dbReference type="Proteomes" id="UP001177212">
    <property type="component" value="Unassembled WGS sequence"/>
</dbReference>
<dbReference type="SUPFAM" id="SSF53955">
    <property type="entry name" value="Lysozyme-like"/>
    <property type="match status" value="1"/>
</dbReference>
<evidence type="ECO:0000259" key="2">
    <source>
        <dbReference type="Pfam" id="PF19489"/>
    </source>
</evidence>
<evidence type="ECO:0000256" key="1">
    <source>
        <dbReference type="SAM" id="SignalP"/>
    </source>
</evidence>
<feature type="signal peptide" evidence="1">
    <location>
        <begin position="1"/>
        <end position="19"/>
    </location>
</feature>
<dbReference type="InterPro" id="IPR023346">
    <property type="entry name" value="Lysozyme-like_dom_sf"/>
</dbReference>
<accession>A0ABT9FGQ7</accession>
<organism evidence="3 4">
    <name type="scientific">Pseudoalteromonas marina</name>
    <dbReference type="NCBI Taxonomy" id="267375"/>
    <lineage>
        <taxon>Bacteria</taxon>
        <taxon>Pseudomonadati</taxon>
        <taxon>Pseudomonadota</taxon>
        <taxon>Gammaproteobacteria</taxon>
        <taxon>Alteromonadales</taxon>
        <taxon>Pseudoalteromonadaceae</taxon>
        <taxon>Pseudoalteromonas</taxon>
    </lineage>
</organism>
<comment type="caution">
    <text evidence="3">The sequence shown here is derived from an EMBL/GenBank/DDBJ whole genome shotgun (WGS) entry which is preliminary data.</text>
</comment>
<keyword evidence="1" id="KW-0732">Signal</keyword>
<dbReference type="EMBL" id="JAUYVT010000014">
    <property type="protein sequence ID" value="MDP2565805.1"/>
    <property type="molecule type" value="Genomic_DNA"/>
</dbReference>
<dbReference type="Gene3D" id="1.10.530.10">
    <property type="match status" value="1"/>
</dbReference>
<reference evidence="3" key="1">
    <citation type="submission" date="2023-07" db="EMBL/GenBank/DDBJ databases">
        <title>Genome content predicts the carbon catabolic preferences of heterotrophic bacteria.</title>
        <authorList>
            <person name="Gralka M."/>
        </authorList>
    </citation>
    <scope>NUCLEOTIDE SEQUENCE</scope>
    <source>
        <strain evidence="3">4G09</strain>
    </source>
</reference>
<proteinExistence type="predicted"/>
<gene>
    <name evidence="3" type="ORF">Q8W34_14255</name>
</gene>
<protein>
    <recommendedName>
        <fullName evidence="2">Transglycosylase SLT domain-containing protein</fullName>
    </recommendedName>
</protein>